<dbReference type="EMBL" id="MU006787">
    <property type="protein sequence ID" value="KAF2639307.1"/>
    <property type="molecule type" value="Genomic_DNA"/>
</dbReference>
<feature type="compositionally biased region" description="Pro residues" evidence="1">
    <location>
        <begin position="62"/>
        <end position="71"/>
    </location>
</feature>
<sequence length="81" mass="8949">MATEPSHTLFEAINDYYAHKLDLNHLIGKQNHDTKTTTLSINPKMPHHPAEENAVGGTKPQHPAPSTPFPFPTLREGSNIP</sequence>
<accession>A0A6A6RVX3</accession>
<evidence type="ECO:0000313" key="2">
    <source>
        <dbReference type="EMBL" id="KAF2639307.1"/>
    </source>
</evidence>
<protein>
    <submittedName>
        <fullName evidence="2">Uncharacterized protein</fullName>
    </submittedName>
</protein>
<proteinExistence type="predicted"/>
<dbReference type="AlphaFoldDB" id="A0A6A6RVX3"/>
<evidence type="ECO:0000313" key="3">
    <source>
        <dbReference type="Proteomes" id="UP000799753"/>
    </source>
</evidence>
<dbReference type="Proteomes" id="UP000799753">
    <property type="component" value="Unassembled WGS sequence"/>
</dbReference>
<evidence type="ECO:0000256" key="1">
    <source>
        <dbReference type="SAM" id="MobiDB-lite"/>
    </source>
</evidence>
<organism evidence="2 3">
    <name type="scientific">Massarina eburnea CBS 473.64</name>
    <dbReference type="NCBI Taxonomy" id="1395130"/>
    <lineage>
        <taxon>Eukaryota</taxon>
        <taxon>Fungi</taxon>
        <taxon>Dikarya</taxon>
        <taxon>Ascomycota</taxon>
        <taxon>Pezizomycotina</taxon>
        <taxon>Dothideomycetes</taxon>
        <taxon>Pleosporomycetidae</taxon>
        <taxon>Pleosporales</taxon>
        <taxon>Massarineae</taxon>
        <taxon>Massarinaceae</taxon>
        <taxon>Massarina</taxon>
    </lineage>
</organism>
<name>A0A6A6RVX3_9PLEO</name>
<reference evidence="2" key="1">
    <citation type="journal article" date="2020" name="Stud. Mycol.">
        <title>101 Dothideomycetes genomes: a test case for predicting lifestyles and emergence of pathogens.</title>
        <authorList>
            <person name="Haridas S."/>
            <person name="Albert R."/>
            <person name="Binder M."/>
            <person name="Bloem J."/>
            <person name="Labutti K."/>
            <person name="Salamov A."/>
            <person name="Andreopoulos B."/>
            <person name="Baker S."/>
            <person name="Barry K."/>
            <person name="Bills G."/>
            <person name="Bluhm B."/>
            <person name="Cannon C."/>
            <person name="Castanera R."/>
            <person name="Culley D."/>
            <person name="Daum C."/>
            <person name="Ezra D."/>
            <person name="Gonzalez J."/>
            <person name="Henrissat B."/>
            <person name="Kuo A."/>
            <person name="Liang C."/>
            <person name="Lipzen A."/>
            <person name="Lutzoni F."/>
            <person name="Magnuson J."/>
            <person name="Mondo S."/>
            <person name="Nolan M."/>
            <person name="Ohm R."/>
            <person name="Pangilinan J."/>
            <person name="Park H.-J."/>
            <person name="Ramirez L."/>
            <person name="Alfaro M."/>
            <person name="Sun H."/>
            <person name="Tritt A."/>
            <person name="Yoshinaga Y."/>
            <person name="Zwiers L.-H."/>
            <person name="Turgeon B."/>
            <person name="Goodwin S."/>
            <person name="Spatafora J."/>
            <person name="Crous P."/>
            <person name="Grigoriev I."/>
        </authorList>
    </citation>
    <scope>NUCLEOTIDE SEQUENCE</scope>
    <source>
        <strain evidence="2">CBS 473.64</strain>
    </source>
</reference>
<feature type="region of interest" description="Disordered" evidence="1">
    <location>
        <begin position="36"/>
        <end position="81"/>
    </location>
</feature>
<gene>
    <name evidence="2" type="ORF">P280DRAFT_470677</name>
</gene>
<keyword evidence="3" id="KW-1185">Reference proteome</keyword>